<proteinExistence type="inferred from homology"/>
<evidence type="ECO:0000256" key="3">
    <source>
        <dbReference type="ARBA" id="ARBA00023242"/>
    </source>
</evidence>
<feature type="compositionally biased region" description="Polar residues" evidence="4">
    <location>
        <begin position="693"/>
        <end position="708"/>
    </location>
</feature>
<feature type="compositionally biased region" description="Basic and acidic residues" evidence="4">
    <location>
        <begin position="187"/>
        <end position="201"/>
    </location>
</feature>
<feature type="compositionally biased region" description="Polar residues" evidence="4">
    <location>
        <begin position="715"/>
        <end position="731"/>
    </location>
</feature>
<dbReference type="EMBL" id="JARPOI010000011">
    <property type="protein sequence ID" value="KAJ9167760.1"/>
    <property type="molecule type" value="Genomic_DNA"/>
</dbReference>
<comment type="subcellular location">
    <subcellularLocation>
        <location evidence="1">Nucleus</location>
    </subcellularLocation>
</comment>
<feature type="compositionally biased region" description="Polar residues" evidence="4">
    <location>
        <begin position="857"/>
        <end position="867"/>
    </location>
</feature>
<feature type="compositionally biased region" description="Basic residues" evidence="4">
    <location>
        <begin position="868"/>
        <end position="877"/>
    </location>
</feature>
<dbReference type="SMART" id="SM01114">
    <property type="entry name" value="CXC"/>
    <property type="match status" value="2"/>
</dbReference>
<dbReference type="PANTHER" id="PTHR46159">
    <property type="entry name" value="PROTEIN TESMIN/TSO1-LIKE CXC 2"/>
    <property type="match status" value="1"/>
</dbReference>
<organism evidence="6 7">
    <name type="scientific">Hevea brasiliensis</name>
    <name type="common">Para rubber tree</name>
    <name type="synonym">Siphonia brasiliensis</name>
    <dbReference type="NCBI Taxonomy" id="3981"/>
    <lineage>
        <taxon>Eukaryota</taxon>
        <taxon>Viridiplantae</taxon>
        <taxon>Streptophyta</taxon>
        <taxon>Embryophyta</taxon>
        <taxon>Tracheophyta</taxon>
        <taxon>Spermatophyta</taxon>
        <taxon>Magnoliopsida</taxon>
        <taxon>eudicotyledons</taxon>
        <taxon>Gunneridae</taxon>
        <taxon>Pentapetalae</taxon>
        <taxon>rosids</taxon>
        <taxon>fabids</taxon>
        <taxon>Malpighiales</taxon>
        <taxon>Euphorbiaceae</taxon>
        <taxon>Crotonoideae</taxon>
        <taxon>Micrandreae</taxon>
        <taxon>Hevea</taxon>
    </lineage>
</organism>
<dbReference type="InterPro" id="IPR033467">
    <property type="entry name" value="Tesmin/TSO1-like_CXC"/>
</dbReference>
<dbReference type="PROSITE" id="PS51634">
    <property type="entry name" value="CRC"/>
    <property type="match status" value="1"/>
</dbReference>
<name>A0ABQ9LJU9_HEVBR</name>
<keyword evidence="7" id="KW-1185">Reference proteome</keyword>
<feature type="compositionally biased region" description="Basic and acidic residues" evidence="4">
    <location>
        <begin position="683"/>
        <end position="692"/>
    </location>
</feature>
<evidence type="ECO:0000259" key="5">
    <source>
        <dbReference type="PROSITE" id="PS51634"/>
    </source>
</evidence>
<feature type="compositionally biased region" description="Polar residues" evidence="4">
    <location>
        <begin position="166"/>
        <end position="183"/>
    </location>
</feature>
<keyword evidence="3" id="KW-0539">Nucleus</keyword>
<dbReference type="PANTHER" id="PTHR46159:SF6">
    <property type="entry name" value="OS12G0605300 PROTEIN"/>
    <property type="match status" value="1"/>
</dbReference>
<dbReference type="InterPro" id="IPR044522">
    <property type="entry name" value="TSO1-like"/>
</dbReference>
<accession>A0ABQ9LJU9</accession>
<feature type="region of interest" description="Disordered" evidence="4">
    <location>
        <begin position="677"/>
        <end position="733"/>
    </location>
</feature>
<protein>
    <recommendedName>
        <fullName evidence="5">CRC domain-containing protein</fullName>
    </recommendedName>
</protein>
<feature type="region of interest" description="Disordered" evidence="4">
    <location>
        <begin position="1"/>
        <end position="33"/>
    </location>
</feature>
<comment type="similarity">
    <text evidence="2">Belongs to the lin-54 family.</text>
</comment>
<feature type="domain" description="CRC" evidence="5">
    <location>
        <begin position="501"/>
        <end position="625"/>
    </location>
</feature>
<evidence type="ECO:0000313" key="6">
    <source>
        <dbReference type="EMBL" id="KAJ9167760.1"/>
    </source>
</evidence>
<feature type="region of interest" description="Disordered" evidence="4">
    <location>
        <begin position="462"/>
        <end position="501"/>
    </location>
</feature>
<sequence length="921" mass="100528">MDSPQPANTTTTAAVTAASLSDSPPVQESPFSNYISNLSPIKPVKTAHVPQGFLGVSSPPLVFTSPRTIPHRETSFFQRSQFTQIPSAEIPENDDGRKNFAGLSNDIGESDNYSSKLIADVRQNNDGENSARDQPGSSSGCVDEYLYDPVDVDCASSANLVNPNAKQSNDVLQSSVSSLTDSNKGILKSDGKNHLRAEVDKSQALSKQAEEDVQGQSRFEIKPVQVEEDQSGNKKSSIKCPNVQSDHASEKNQCDVLETQVVQAHEDYDDNVAASLQGAMHNMVQLEQEASQLQRGLSRRCLQFEEAQWKTIVNSTCSPNLTNYVTGSGSPGSATELESLNSSLVDLTDSSNKKEMVNLSRPATSMFPLRCNEKSPIVVSKPSGIGLHLNSIVNTLPVGHTAAASIKSSNCLKLSNLVEKVPITPKDRMLETKASLAASDTTAESFHNAEPLNMLQSLGHQLTPSNKRKFNPEHEDNFEEVGQESPTKKKRKKSSSLDGEGCKRCNCKRTKCLKLYCDCFAAGIYCAEPCACQGCFNRPDYEDTVLETRQQIESRNPLAFAPKIVPHVTGFAAEDGNQLMPSLARHKRGCNCKRSMCLKKYCECYQANVGCSSECRCEGCKNVYGRKEEYGRTGEIASNIVGEERLDGRIHDKLEMMATNKDLLHAELYDLRNLTPSTPSFQHSDHGKDAQKSRFNSSRYVPSPQSDFSILPSYAKSTRSPRNSHNNNMIPETSEEILDIDTCGQGMDYNVADMMNQISPRHNALENICDLTPLQNPSMTGASSASSKARDWAGGSGLQLCPGSGCFSSGRSLRWRSSPITPMTRLGESKNQEHGTDSGLYDIQEDDTPEILKEASTPVTSVKASSPNKKRVSPPHKHIQDLRSSSSGGLKSGRKFILKAVPSFPPLTPCIDSKGGKNEKQ</sequence>
<gene>
    <name evidence="6" type="ORF">P3X46_019359</name>
</gene>
<feature type="region of interest" description="Disordered" evidence="4">
    <location>
        <begin position="856"/>
        <end position="891"/>
    </location>
</feature>
<reference evidence="6" key="1">
    <citation type="journal article" date="2023" name="Plant Biotechnol. J.">
        <title>Chromosome-level wild Hevea brasiliensis genome provides new tools for genomic-assisted breeding and valuable loci to elevate rubber yield.</title>
        <authorList>
            <person name="Cheng H."/>
            <person name="Song X."/>
            <person name="Hu Y."/>
            <person name="Wu T."/>
            <person name="Yang Q."/>
            <person name="An Z."/>
            <person name="Feng S."/>
            <person name="Deng Z."/>
            <person name="Wu W."/>
            <person name="Zeng X."/>
            <person name="Tu M."/>
            <person name="Wang X."/>
            <person name="Huang H."/>
        </authorList>
    </citation>
    <scope>NUCLEOTIDE SEQUENCE</scope>
    <source>
        <strain evidence="6">MT/VB/25A 57/8</strain>
    </source>
</reference>
<feature type="region of interest" description="Disordered" evidence="4">
    <location>
        <begin position="166"/>
        <end position="252"/>
    </location>
</feature>
<evidence type="ECO:0000256" key="2">
    <source>
        <dbReference type="ARBA" id="ARBA00007267"/>
    </source>
</evidence>
<dbReference type="InterPro" id="IPR005172">
    <property type="entry name" value="CRC"/>
</dbReference>
<evidence type="ECO:0000313" key="7">
    <source>
        <dbReference type="Proteomes" id="UP001174677"/>
    </source>
</evidence>
<feature type="compositionally biased region" description="Polar residues" evidence="4">
    <location>
        <begin position="19"/>
        <end position="33"/>
    </location>
</feature>
<evidence type="ECO:0000256" key="4">
    <source>
        <dbReference type="SAM" id="MobiDB-lite"/>
    </source>
</evidence>
<dbReference type="Proteomes" id="UP001174677">
    <property type="component" value="Chromosome 11"/>
</dbReference>
<dbReference type="Pfam" id="PF03638">
    <property type="entry name" value="TCR"/>
    <property type="match status" value="2"/>
</dbReference>
<comment type="caution">
    <text evidence="6">The sequence shown here is derived from an EMBL/GenBank/DDBJ whole genome shotgun (WGS) entry which is preliminary data.</text>
</comment>
<feature type="region of interest" description="Disordered" evidence="4">
    <location>
        <begin position="88"/>
        <end position="107"/>
    </location>
</feature>
<evidence type="ECO:0000256" key="1">
    <source>
        <dbReference type="ARBA" id="ARBA00004123"/>
    </source>
</evidence>
<feature type="compositionally biased region" description="Low complexity" evidence="4">
    <location>
        <begin position="7"/>
        <end position="18"/>
    </location>
</feature>